<evidence type="ECO:0000313" key="3">
    <source>
        <dbReference type="EMBL" id="MEE6263266.1"/>
    </source>
</evidence>
<evidence type="ECO:0000313" key="4">
    <source>
        <dbReference type="Proteomes" id="UP001332243"/>
    </source>
</evidence>
<keyword evidence="4" id="KW-1185">Reference proteome</keyword>
<dbReference type="InterPro" id="IPR006121">
    <property type="entry name" value="HMA_dom"/>
</dbReference>
<dbReference type="Proteomes" id="UP001332243">
    <property type="component" value="Unassembled WGS sequence"/>
</dbReference>
<dbReference type="SUPFAM" id="SSF55008">
    <property type="entry name" value="HMA, heavy metal-associated domain"/>
    <property type="match status" value="1"/>
</dbReference>
<gene>
    <name evidence="3" type="ORF">V1633_32785</name>
</gene>
<dbReference type="InterPro" id="IPR036163">
    <property type="entry name" value="HMA_dom_sf"/>
</dbReference>
<protein>
    <submittedName>
        <fullName evidence="3">Heavy-metal-associated domain-containing protein</fullName>
    </submittedName>
</protein>
<accession>A0ABU7S3E1</accession>
<comment type="caution">
    <text evidence="3">The sequence shown here is derived from an EMBL/GenBank/DDBJ whole genome shotgun (WGS) entry which is preliminary data.</text>
</comment>
<dbReference type="EMBL" id="JAZGQK010000035">
    <property type="protein sequence ID" value="MEE6263266.1"/>
    <property type="molecule type" value="Genomic_DNA"/>
</dbReference>
<proteinExistence type="predicted"/>
<keyword evidence="1" id="KW-0479">Metal-binding</keyword>
<dbReference type="CDD" id="cd00371">
    <property type="entry name" value="HMA"/>
    <property type="match status" value="1"/>
</dbReference>
<dbReference type="PROSITE" id="PS50846">
    <property type="entry name" value="HMA_2"/>
    <property type="match status" value="1"/>
</dbReference>
<evidence type="ECO:0000256" key="1">
    <source>
        <dbReference type="ARBA" id="ARBA00022723"/>
    </source>
</evidence>
<dbReference type="Gene3D" id="3.30.70.100">
    <property type="match status" value="1"/>
</dbReference>
<evidence type="ECO:0000259" key="2">
    <source>
        <dbReference type="PROSITE" id="PS50846"/>
    </source>
</evidence>
<dbReference type="RefSeq" id="WP_331218200.1">
    <property type="nucleotide sequence ID" value="NZ_JAZGQK010000035.1"/>
</dbReference>
<dbReference type="PROSITE" id="PS01047">
    <property type="entry name" value="HMA_1"/>
    <property type="match status" value="1"/>
</dbReference>
<organism evidence="3 4">
    <name type="scientific">Plantactinospora sonchi</name>
    <dbReference type="NCBI Taxonomy" id="1544735"/>
    <lineage>
        <taxon>Bacteria</taxon>
        <taxon>Bacillati</taxon>
        <taxon>Actinomycetota</taxon>
        <taxon>Actinomycetes</taxon>
        <taxon>Micromonosporales</taxon>
        <taxon>Micromonosporaceae</taxon>
        <taxon>Plantactinospora</taxon>
    </lineage>
</organism>
<sequence>MITEKYRVTGMTCGHCVNAVSTEVSAIPGVTEVTVDLASGEVTVQSTEPVDEAAVRAAVDEAGYELVTA</sequence>
<reference evidence="3 4" key="1">
    <citation type="submission" date="2024-01" db="EMBL/GenBank/DDBJ databases">
        <title>Genome insights into Plantactinospora sonchi sp. nov.</title>
        <authorList>
            <person name="Wang L."/>
        </authorList>
    </citation>
    <scope>NUCLEOTIDE SEQUENCE [LARGE SCALE GENOMIC DNA]</scope>
    <source>
        <strain evidence="3 4">NEAU-QY2</strain>
    </source>
</reference>
<dbReference type="InterPro" id="IPR017969">
    <property type="entry name" value="Heavy-metal-associated_CS"/>
</dbReference>
<dbReference type="Pfam" id="PF00403">
    <property type="entry name" value="HMA"/>
    <property type="match status" value="1"/>
</dbReference>
<feature type="domain" description="HMA" evidence="2">
    <location>
        <begin position="2"/>
        <end position="67"/>
    </location>
</feature>
<name>A0ABU7S3E1_9ACTN</name>